<dbReference type="InterPro" id="IPR050410">
    <property type="entry name" value="CCR4/nocturin_mRNA_transcr"/>
</dbReference>
<keyword evidence="1" id="KW-1133">Transmembrane helix</keyword>
<dbReference type="PANTHER" id="PTHR12121">
    <property type="entry name" value="CARBON CATABOLITE REPRESSOR PROTEIN 4"/>
    <property type="match status" value="1"/>
</dbReference>
<proteinExistence type="predicted"/>
<evidence type="ECO:0000313" key="3">
    <source>
        <dbReference type="EMBL" id="GAA1131631.1"/>
    </source>
</evidence>
<keyword evidence="1" id="KW-0472">Membrane</keyword>
<feature type="domain" description="Endonuclease/exonuclease/phosphatase" evidence="2">
    <location>
        <begin position="111"/>
        <end position="324"/>
    </location>
</feature>
<dbReference type="SUPFAM" id="SSF56219">
    <property type="entry name" value="DNase I-like"/>
    <property type="match status" value="1"/>
</dbReference>
<dbReference type="InterPro" id="IPR036691">
    <property type="entry name" value="Endo/exonu/phosph_ase_sf"/>
</dbReference>
<sequence length="356" mass="37865">MTKHVGPPDPAETTGAAVATIAVVGVLGVVIAVLAIFRPGGAPDPEPNRTAADVAIVTPSSPSEPAQSVRAGRRVTAAPTVEPQEVGTVGKELRKKTQKVVAQEPTTFRVATFNVLGASHTKPGGNKKGWAPAGTRMAWATSIVTSYDADVIGFQEFESSQVSTFLARTGGRWSVYPGNAGDPRNSIAWRTDTWELVQGATVPIPYFRGRTVDMPYVRLHNLASGQDVYFINVHNPASTGRWGDNERWRDAATAREIELINQLHAENFPVVLTGDFNERDEIFCKVTGSGAMVSASGGVASGGTCLPPPGMGVDWIFGSSVIRFSDYLSQRTGLVQRATDHPFVVSTATIPPLGAR</sequence>
<comment type="caution">
    <text evidence="3">The sequence shown here is derived from an EMBL/GenBank/DDBJ whole genome shotgun (WGS) entry which is preliminary data.</text>
</comment>
<reference evidence="3 4" key="1">
    <citation type="journal article" date="2019" name="Int. J. Syst. Evol. Microbiol.">
        <title>The Global Catalogue of Microorganisms (GCM) 10K type strain sequencing project: providing services to taxonomists for standard genome sequencing and annotation.</title>
        <authorList>
            <consortium name="The Broad Institute Genomics Platform"/>
            <consortium name="The Broad Institute Genome Sequencing Center for Infectious Disease"/>
            <person name="Wu L."/>
            <person name="Ma J."/>
        </authorList>
    </citation>
    <scope>NUCLEOTIDE SEQUENCE [LARGE SCALE GENOMIC DNA]</scope>
    <source>
        <strain evidence="3 4">JCM 11813</strain>
    </source>
</reference>
<evidence type="ECO:0000256" key="1">
    <source>
        <dbReference type="SAM" id="Phobius"/>
    </source>
</evidence>
<dbReference type="InterPro" id="IPR005135">
    <property type="entry name" value="Endo/exonuclease/phosphatase"/>
</dbReference>
<keyword evidence="1" id="KW-0812">Transmembrane</keyword>
<name>A0ABN1UAA0_9ACTN</name>
<organism evidence="3 4">
    <name type="scientific">Nocardioides aquiterrae</name>
    <dbReference type="NCBI Taxonomy" id="203799"/>
    <lineage>
        <taxon>Bacteria</taxon>
        <taxon>Bacillati</taxon>
        <taxon>Actinomycetota</taxon>
        <taxon>Actinomycetes</taxon>
        <taxon>Propionibacteriales</taxon>
        <taxon>Nocardioidaceae</taxon>
        <taxon>Nocardioides</taxon>
    </lineage>
</organism>
<keyword evidence="4" id="KW-1185">Reference proteome</keyword>
<evidence type="ECO:0000259" key="2">
    <source>
        <dbReference type="Pfam" id="PF03372"/>
    </source>
</evidence>
<feature type="transmembrane region" description="Helical" evidence="1">
    <location>
        <begin position="16"/>
        <end position="37"/>
    </location>
</feature>
<dbReference type="Gene3D" id="3.60.10.10">
    <property type="entry name" value="Endonuclease/exonuclease/phosphatase"/>
    <property type="match status" value="1"/>
</dbReference>
<dbReference type="RefSeq" id="WP_343906152.1">
    <property type="nucleotide sequence ID" value="NZ_BAAAJE010000002.1"/>
</dbReference>
<evidence type="ECO:0000313" key="4">
    <source>
        <dbReference type="Proteomes" id="UP001499979"/>
    </source>
</evidence>
<gene>
    <name evidence="3" type="ORF">GCM10009606_09680</name>
</gene>
<accession>A0ABN1UAA0</accession>
<dbReference type="Proteomes" id="UP001499979">
    <property type="component" value="Unassembled WGS sequence"/>
</dbReference>
<dbReference type="EMBL" id="BAAAJE010000002">
    <property type="protein sequence ID" value="GAA1131631.1"/>
    <property type="molecule type" value="Genomic_DNA"/>
</dbReference>
<dbReference type="Pfam" id="PF03372">
    <property type="entry name" value="Exo_endo_phos"/>
    <property type="match status" value="1"/>
</dbReference>
<dbReference type="PANTHER" id="PTHR12121:SF36">
    <property type="entry name" value="ENDONUCLEASE_EXONUCLEASE_PHOSPHATASE DOMAIN-CONTAINING PROTEIN"/>
    <property type="match status" value="1"/>
</dbReference>
<protein>
    <recommendedName>
        <fullName evidence="2">Endonuclease/exonuclease/phosphatase domain-containing protein</fullName>
    </recommendedName>
</protein>